<dbReference type="PANTHER" id="PTHR16161">
    <property type="entry name" value="TRANSCRIPTIONAL PROTEIN SWT1"/>
    <property type="match status" value="1"/>
</dbReference>
<dbReference type="OrthoDB" id="548295at2759"/>
<dbReference type="AlphaFoldDB" id="A0A2G8KIY2"/>
<feature type="domain" description="PIN" evidence="2">
    <location>
        <begin position="126"/>
        <end position="263"/>
    </location>
</feature>
<dbReference type="STRING" id="307972.A0A2G8KIY2"/>
<evidence type="ECO:0000313" key="4">
    <source>
        <dbReference type="Proteomes" id="UP000230750"/>
    </source>
</evidence>
<dbReference type="InterPro" id="IPR052626">
    <property type="entry name" value="SWT1_Regulator"/>
</dbReference>
<dbReference type="Pfam" id="PF13638">
    <property type="entry name" value="PIN_4"/>
    <property type="match status" value="1"/>
</dbReference>
<dbReference type="GO" id="GO:0005634">
    <property type="term" value="C:nucleus"/>
    <property type="evidence" value="ECO:0007669"/>
    <property type="project" value="TreeGrafter"/>
</dbReference>
<dbReference type="Proteomes" id="UP000230750">
    <property type="component" value="Unassembled WGS sequence"/>
</dbReference>
<feature type="region of interest" description="Disordered" evidence="1">
    <location>
        <begin position="293"/>
        <end position="323"/>
    </location>
</feature>
<name>A0A2G8KIY2_STIJA</name>
<accession>A0A2G8KIY2</accession>
<gene>
    <name evidence="3" type="ORF">BSL78_15167</name>
</gene>
<feature type="compositionally biased region" description="Basic and acidic residues" evidence="1">
    <location>
        <begin position="11"/>
        <end position="23"/>
    </location>
</feature>
<feature type="compositionally biased region" description="Polar residues" evidence="1">
    <location>
        <begin position="671"/>
        <end position="690"/>
    </location>
</feature>
<evidence type="ECO:0000256" key="1">
    <source>
        <dbReference type="SAM" id="MobiDB-lite"/>
    </source>
</evidence>
<dbReference type="CDD" id="cd18727">
    <property type="entry name" value="PIN_Swt1-like"/>
    <property type="match status" value="1"/>
</dbReference>
<dbReference type="PANTHER" id="PTHR16161:SF0">
    <property type="entry name" value="TRANSCRIPTIONAL PROTEIN SWT1"/>
    <property type="match status" value="1"/>
</dbReference>
<protein>
    <recommendedName>
        <fullName evidence="2">PIN domain-containing protein</fullName>
    </recommendedName>
</protein>
<dbReference type="InterPro" id="IPR029060">
    <property type="entry name" value="PIN-like_dom_sf"/>
</dbReference>
<feature type="region of interest" description="Disordered" evidence="1">
    <location>
        <begin position="565"/>
        <end position="624"/>
    </location>
</feature>
<reference evidence="3 4" key="1">
    <citation type="journal article" date="2017" name="PLoS Biol.">
        <title>The sea cucumber genome provides insights into morphological evolution and visceral regeneration.</title>
        <authorList>
            <person name="Zhang X."/>
            <person name="Sun L."/>
            <person name="Yuan J."/>
            <person name="Sun Y."/>
            <person name="Gao Y."/>
            <person name="Zhang L."/>
            <person name="Li S."/>
            <person name="Dai H."/>
            <person name="Hamel J.F."/>
            <person name="Liu C."/>
            <person name="Yu Y."/>
            <person name="Liu S."/>
            <person name="Lin W."/>
            <person name="Guo K."/>
            <person name="Jin S."/>
            <person name="Xu P."/>
            <person name="Storey K.B."/>
            <person name="Huan P."/>
            <person name="Zhang T."/>
            <person name="Zhou Y."/>
            <person name="Zhang J."/>
            <person name="Lin C."/>
            <person name="Li X."/>
            <person name="Xing L."/>
            <person name="Huo D."/>
            <person name="Sun M."/>
            <person name="Wang L."/>
            <person name="Mercier A."/>
            <person name="Li F."/>
            <person name="Yang H."/>
            <person name="Xiang J."/>
        </authorList>
    </citation>
    <scope>NUCLEOTIDE SEQUENCE [LARGE SCALE GENOMIC DNA]</scope>
    <source>
        <strain evidence="3">Shaxun</strain>
        <tissue evidence="3">Muscle</tissue>
    </source>
</reference>
<feature type="region of interest" description="Disordered" evidence="1">
    <location>
        <begin position="1"/>
        <end position="94"/>
    </location>
</feature>
<dbReference type="SMART" id="SM00670">
    <property type="entry name" value="PINc"/>
    <property type="match status" value="1"/>
</dbReference>
<dbReference type="SUPFAM" id="SSF88723">
    <property type="entry name" value="PIN domain-like"/>
    <property type="match status" value="1"/>
</dbReference>
<dbReference type="InterPro" id="IPR002716">
    <property type="entry name" value="PIN_dom"/>
</dbReference>
<comment type="caution">
    <text evidence="3">The sequence shown here is derived from an EMBL/GenBank/DDBJ whole genome shotgun (WGS) entry which is preliminary data.</text>
</comment>
<dbReference type="Gene3D" id="3.40.50.1010">
    <property type="entry name" value="5'-nuclease"/>
    <property type="match status" value="1"/>
</dbReference>
<organism evidence="3 4">
    <name type="scientific">Stichopus japonicus</name>
    <name type="common">Sea cucumber</name>
    <dbReference type="NCBI Taxonomy" id="307972"/>
    <lineage>
        <taxon>Eukaryota</taxon>
        <taxon>Metazoa</taxon>
        <taxon>Echinodermata</taxon>
        <taxon>Eleutherozoa</taxon>
        <taxon>Echinozoa</taxon>
        <taxon>Holothuroidea</taxon>
        <taxon>Aspidochirotacea</taxon>
        <taxon>Aspidochirotida</taxon>
        <taxon>Stichopodidae</taxon>
        <taxon>Apostichopus</taxon>
    </lineage>
</organism>
<sequence>MSPRGRGRVKKVSESESREENNNVKKKKGERRRLLTSWEEEDATTGDNKTTQEEKGGTPMETGDTIKDFKTGGVRKSTKPKTPVQGPPPVEYSGPLTVFSSEGLEDMEVDITLSNASQTQIQSKKLNIILDTNILLSYLNFVEELRDQFIPGFGRPMLVIPWIVLHELDCLKEGKPSDLKDVRGSYKGSLTNKAKSAVTFINSCLINKHPRVQGQSIQECSKKDRGVYTRSNDDKILQCLLQYKNRGKSTENVLVTEDMSLRNKAIVSSIHAYSKEDLMDGLKNLSKNITNALPKKSSKGLPNKAATKSEVRSSPKRTQQKTPRMLTDAAVTDLVDNLVCNLRNLLRGPLSVVLETEMKAAFESLWPDVILRKPPWTFLDILDCFQKHWIAVFSQICSRSTKNSFDKIRDFYKINKGLGANLKSAEELLEDALQFLIQLKVHSSFNGALDAPIASLNNYVEQLALVKTSSPRRAQIAKTETTKAKPKPCSTISRNEKIMTMRKAVQDVEASRFQRTKKIVAKKSEAATTEILPKKIKLNRSCWKSKTSSLPPSKKLAVNVNEEVAMDTSSETDISIPVRDDDEVTTTPSSASVKASCLSGRSNNVKSSSSTSFSESGKNPLKVDASTVDNHSEQMTANVYSEDALPPDKDVAASSLMPSTPAAMWRQMSQVPSKLDISSDSQMSSGTNPSPHLAGDTSPSSSSSADRAREDNNTCVLRVLDTAYKEMYAMCTKVDSSVRQDQNNEYATAQLNLKEALTLVEYLLRYIEKQIIAMNKVVTVAESNGLMASVSGQIFQELIDVIDGFFIGMEISSSGCGLTPARLKEFLKTDENCESLKRGICQYQVALNGCQQCYQFLSQVLS</sequence>
<evidence type="ECO:0000259" key="2">
    <source>
        <dbReference type="SMART" id="SM00670"/>
    </source>
</evidence>
<feature type="compositionally biased region" description="Low complexity" evidence="1">
    <location>
        <begin position="599"/>
        <end position="616"/>
    </location>
</feature>
<dbReference type="EMBL" id="MRZV01000547">
    <property type="protein sequence ID" value="PIK47959.1"/>
    <property type="molecule type" value="Genomic_DNA"/>
</dbReference>
<proteinExistence type="predicted"/>
<feature type="compositionally biased region" description="Basic residues" evidence="1">
    <location>
        <begin position="1"/>
        <end position="10"/>
    </location>
</feature>
<feature type="region of interest" description="Disordered" evidence="1">
    <location>
        <begin position="671"/>
        <end position="710"/>
    </location>
</feature>
<keyword evidence="4" id="KW-1185">Reference proteome</keyword>
<evidence type="ECO:0000313" key="3">
    <source>
        <dbReference type="EMBL" id="PIK47959.1"/>
    </source>
</evidence>